<dbReference type="Gene3D" id="1.10.720.30">
    <property type="entry name" value="SAP domain"/>
    <property type="match status" value="1"/>
</dbReference>
<dbReference type="GO" id="GO:0005886">
    <property type="term" value="C:plasma membrane"/>
    <property type="evidence" value="ECO:0007669"/>
    <property type="project" value="UniProtKB-SubCell"/>
</dbReference>
<dbReference type="GO" id="GO:0010008">
    <property type="term" value="C:endosome membrane"/>
    <property type="evidence" value="ECO:0007669"/>
    <property type="project" value="Ensembl"/>
</dbReference>
<evidence type="ECO:0000256" key="4">
    <source>
        <dbReference type="ARBA" id="ARBA00004906"/>
    </source>
</evidence>
<dbReference type="FunFam" id="3.30.40.10:FF:000110">
    <property type="entry name" value="E3 ubiquitin-protein ligase RNF34 isoform X1"/>
    <property type="match status" value="1"/>
</dbReference>
<dbReference type="GO" id="GO:0002020">
    <property type="term" value="F:protease binding"/>
    <property type="evidence" value="ECO:0007669"/>
    <property type="project" value="Ensembl"/>
</dbReference>
<dbReference type="Pfam" id="PF22968">
    <property type="entry name" value="RNF34L-like_3rd"/>
    <property type="match status" value="1"/>
</dbReference>
<dbReference type="KEGG" id="cpoo:109316986"/>
<dbReference type="InterPro" id="IPR001841">
    <property type="entry name" value="Znf_RING"/>
</dbReference>
<dbReference type="GO" id="GO:0002039">
    <property type="term" value="F:p53 binding"/>
    <property type="evidence" value="ECO:0007669"/>
    <property type="project" value="Ensembl"/>
</dbReference>
<keyword evidence="12" id="KW-0677">Repeat</keyword>
<dbReference type="GO" id="GO:0010804">
    <property type="term" value="P:negative regulation of tumor necrosis factor-mediated signaling pathway"/>
    <property type="evidence" value="ECO:0007669"/>
    <property type="project" value="Ensembl"/>
</dbReference>
<reference evidence="22" key="1">
    <citation type="submission" date="2025-08" db="UniProtKB">
        <authorList>
            <consortium name="Ensembl"/>
        </authorList>
    </citation>
    <scope>IDENTIFICATION</scope>
</reference>
<keyword evidence="9" id="KW-0808">Transferase</keyword>
<evidence type="ECO:0000256" key="8">
    <source>
        <dbReference type="ARBA" id="ARBA00022553"/>
    </source>
</evidence>
<evidence type="ECO:0000256" key="10">
    <source>
        <dbReference type="ARBA" id="ARBA00022703"/>
    </source>
</evidence>
<sequence length="370" mass="41258">MSLFTMWASCCNWFCLDGQPEEMQQQPQQGPRSQAYSNPGYSSYPSPTGSEQSCKGCGAHFENSSRKHICLDCKNNFCTLCSNRPESGPLLCHLCQRFRATAFQREELIKMKVKDLRDYLALHEISTETCREKEELVFLILSQQPVITQEDRLQIPPFTTGTSGQEGFVLLPPPSPASATSHDGSPVSTDPISSALTQEHQQANGYVPPSQDDMTGIENAGEAPAEEETQSVDSEDNLMQGRRASLSDLTSIGDIDMLSVRQLKEILARNFVNYKGCCEKWELMERVTRLYRERDLQHLVSDTGDQNACSGNTGLPGAEENLCKICMDSPIDCVLLECGHMVTCTKCGKRMNECPICRQYVIRAVHVFKS</sequence>
<dbReference type="InterPro" id="IPR036361">
    <property type="entry name" value="SAP_dom_sf"/>
</dbReference>
<reference evidence="22" key="2">
    <citation type="submission" date="2025-09" db="UniProtKB">
        <authorList>
            <consortium name="Ensembl"/>
        </authorList>
    </citation>
    <scope>IDENTIFICATION</scope>
</reference>
<dbReference type="Pfam" id="PF13920">
    <property type="entry name" value="zf-C3HC4_3"/>
    <property type="match status" value="1"/>
</dbReference>
<dbReference type="GO" id="GO:1901797">
    <property type="term" value="P:negative regulation of signal transduction by p53 class mediator"/>
    <property type="evidence" value="ECO:0007669"/>
    <property type="project" value="Ensembl"/>
</dbReference>
<dbReference type="PROSITE" id="PS50089">
    <property type="entry name" value="ZF_RING_2"/>
    <property type="match status" value="1"/>
</dbReference>
<keyword evidence="7" id="KW-0963">Cytoplasm</keyword>
<evidence type="ECO:0000256" key="17">
    <source>
        <dbReference type="ARBA" id="ARBA00023136"/>
    </source>
</evidence>
<keyword evidence="6" id="KW-1003">Cell membrane</keyword>
<dbReference type="InterPro" id="IPR013083">
    <property type="entry name" value="Znf_RING/FYVE/PHD"/>
</dbReference>
<dbReference type="Pfam" id="PF21272">
    <property type="entry name" value="FYVE_CARP1-2"/>
    <property type="match status" value="1"/>
</dbReference>
<keyword evidence="11" id="KW-0479">Metal-binding</keyword>
<dbReference type="GO" id="GO:0043161">
    <property type="term" value="P:proteasome-mediated ubiquitin-dependent protein catabolic process"/>
    <property type="evidence" value="ECO:0007669"/>
    <property type="project" value="Ensembl"/>
</dbReference>
<dbReference type="Pfam" id="PF23632">
    <property type="entry name" value="SAP_RNF34_RFFL"/>
    <property type="match status" value="1"/>
</dbReference>
<dbReference type="Gene3D" id="3.30.40.10">
    <property type="entry name" value="Zinc/RING finger domain, C3HC4 (zinc finger)"/>
    <property type="match status" value="1"/>
</dbReference>
<dbReference type="RefSeq" id="XP_019400900.1">
    <property type="nucleotide sequence ID" value="XM_019545355.1"/>
</dbReference>
<keyword evidence="16" id="KW-0832">Ubl conjugation</keyword>
<evidence type="ECO:0000256" key="6">
    <source>
        <dbReference type="ARBA" id="ARBA00022475"/>
    </source>
</evidence>
<evidence type="ECO:0000256" key="12">
    <source>
        <dbReference type="ARBA" id="ARBA00022737"/>
    </source>
</evidence>
<evidence type="ECO:0000313" key="23">
    <source>
        <dbReference type="Proteomes" id="UP000594220"/>
    </source>
</evidence>
<dbReference type="InterPro" id="IPR049320">
    <property type="entry name" value="CARP1_2_FYVE"/>
</dbReference>
<feature type="domain" description="RING-type" evidence="21">
    <location>
        <begin position="323"/>
        <end position="358"/>
    </location>
</feature>
<evidence type="ECO:0000259" key="21">
    <source>
        <dbReference type="PROSITE" id="PS50089"/>
    </source>
</evidence>
<evidence type="ECO:0000256" key="14">
    <source>
        <dbReference type="ARBA" id="ARBA00022786"/>
    </source>
</evidence>
<evidence type="ECO:0000313" key="22">
    <source>
        <dbReference type="Ensembl" id="ENSCPRP00005007727.1"/>
    </source>
</evidence>
<dbReference type="GO" id="GO:0005829">
    <property type="term" value="C:cytosol"/>
    <property type="evidence" value="ECO:0007669"/>
    <property type="project" value="UniProtKB-SubCell"/>
</dbReference>
<dbReference type="Gene3D" id="1.10.720.140">
    <property type="match status" value="1"/>
</dbReference>
<keyword evidence="13 18" id="KW-0863">Zinc-finger</keyword>
<keyword evidence="8" id="KW-0597">Phosphoprotein</keyword>
<evidence type="ECO:0000256" key="5">
    <source>
        <dbReference type="ARBA" id="ARBA00012483"/>
    </source>
</evidence>
<evidence type="ECO:0000256" key="2">
    <source>
        <dbReference type="ARBA" id="ARBA00004202"/>
    </source>
</evidence>
<feature type="signal peptide" evidence="20">
    <location>
        <begin position="1"/>
        <end position="18"/>
    </location>
</feature>
<evidence type="ECO:0000256" key="7">
    <source>
        <dbReference type="ARBA" id="ARBA00022490"/>
    </source>
</evidence>
<evidence type="ECO:0000256" key="3">
    <source>
        <dbReference type="ARBA" id="ARBA00004514"/>
    </source>
</evidence>
<evidence type="ECO:0000256" key="16">
    <source>
        <dbReference type="ARBA" id="ARBA00022843"/>
    </source>
</evidence>
<dbReference type="GO" id="GO:0006886">
    <property type="term" value="P:intracellular protein transport"/>
    <property type="evidence" value="ECO:0007669"/>
    <property type="project" value="Ensembl"/>
</dbReference>
<evidence type="ECO:0000256" key="20">
    <source>
        <dbReference type="SAM" id="SignalP"/>
    </source>
</evidence>
<evidence type="ECO:0000256" key="13">
    <source>
        <dbReference type="ARBA" id="ARBA00022771"/>
    </source>
</evidence>
<dbReference type="CTD" id="117584"/>
<dbReference type="OrthoDB" id="6339724at2759"/>
<comment type="pathway">
    <text evidence="4">Protein modification; protein ubiquitination.</text>
</comment>
<dbReference type="SUPFAM" id="SSF57850">
    <property type="entry name" value="RING/U-box"/>
    <property type="match status" value="1"/>
</dbReference>
<keyword evidence="15" id="KW-0862">Zinc</keyword>
<dbReference type="OMA" id="GSEQSCK"/>
<feature type="region of interest" description="Disordered" evidence="19">
    <location>
        <begin position="23"/>
        <end position="44"/>
    </location>
</feature>
<dbReference type="InterPro" id="IPR051728">
    <property type="entry name" value="RING-FYVE_E3_ubiquitin-ligase"/>
</dbReference>
<feature type="chain" id="PRO_5029446164" description="RING-type E3 ubiquitin transferase" evidence="20">
    <location>
        <begin position="19"/>
        <end position="370"/>
    </location>
</feature>
<dbReference type="SUPFAM" id="SSF57903">
    <property type="entry name" value="FYVE/PHD zinc finger"/>
    <property type="match status" value="1"/>
</dbReference>
<comment type="catalytic activity">
    <reaction evidence="1">
        <text>S-ubiquitinyl-[E2 ubiquitin-conjugating enzyme]-L-cysteine + [acceptor protein]-L-lysine = [E2 ubiquitin-conjugating enzyme]-L-cysteine + N(6)-ubiquitinyl-[acceptor protein]-L-lysine.</text>
        <dbReference type="EC" id="2.3.2.27"/>
    </reaction>
</comment>
<dbReference type="InterPro" id="IPR011011">
    <property type="entry name" value="Znf_FYVE_PHD"/>
</dbReference>
<protein>
    <recommendedName>
        <fullName evidence="5">RING-type E3 ubiquitin transferase</fullName>
        <ecNumber evidence="5">2.3.2.27</ecNumber>
    </recommendedName>
</protein>
<dbReference type="CDD" id="cd16707">
    <property type="entry name" value="RING-HC_CARP2"/>
    <property type="match status" value="1"/>
</dbReference>
<dbReference type="GO" id="GO:0019901">
    <property type="term" value="F:protein kinase binding"/>
    <property type="evidence" value="ECO:0007669"/>
    <property type="project" value="Ensembl"/>
</dbReference>
<dbReference type="SMART" id="SM00184">
    <property type="entry name" value="RING"/>
    <property type="match status" value="2"/>
</dbReference>
<dbReference type="GO" id="GO:1902042">
    <property type="term" value="P:negative regulation of extrinsic apoptotic signaling pathway via death domain receptors"/>
    <property type="evidence" value="ECO:0007669"/>
    <property type="project" value="Ensembl"/>
</dbReference>
<keyword evidence="20" id="KW-0732">Signal</keyword>
<dbReference type="GO" id="GO:0008270">
    <property type="term" value="F:zinc ion binding"/>
    <property type="evidence" value="ECO:0007669"/>
    <property type="project" value="UniProtKB-KW"/>
</dbReference>
<keyword evidence="23" id="KW-1185">Reference proteome</keyword>
<evidence type="ECO:0000256" key="9">
    <source>
        <dbReference type="ARBA" id="ARBA00022679"/>
    </source>
</evidence>
<comment type="subcellular location">
    <subcellularLocation>
        <location evidence="2">Cell membrane</location>
        <topology evidence="2">Peripheral membrane protein</topology>
    </subcellularLocation>
    <subcellularLocation>
        <location evidence="3">Cytoplasm</location>
        <location evidence="3">Cytosol</location>
    </subcellularLocation>
</comment>
<evidence type="ECO:0000256" key="11">
    <source>
        <dbReference type="ARBA" id="ARBA00022723"/>
    </source>
</evidence>
<dbReference type="Ensembl" id="ENSCPRT00005009082.1">
    <property type="protein sequence ID" value="ENSCPRP00005007727.1"/>
    <property type="gene ID" value="ENSCPRG00005005502.1"/>
</dbReference>
<feature type="compositionally biased region" description="Polar residues" evidence="19">
    <location>
        <begin position="180"/>
        <end position="204"/>
    </location>
</feature>
<organism evidence="22 23">
    <name type="scientific">Crocodylus porosus</name>
    <name type="common">Saltwater crocodile</name>
    <name type="synonym">Estuarine crocodile</name>
    <dbReference type="NCBI Taxonomy" id="8502"/>
    <lineage>
        <taxon>Eukaryota</taxon>
        <taxon>Metazoa</taxon>
        <taxon>Chordata</taxon>
        <taxon>Craniata</taxon>
        <taxon>Vertebrata</taxon>
        <taxon>Euteleostomi</taxon>
        <taxon>Archelosauria</taxon>
        <taxon>Archosauria</taxon>
        <taxon>Crocodylia</taxon>
        <taxon>Longirostres</taxon>
        <taxon>Crocodylidae</taxon>
        <taxon>Crocodylus</taxon>
    </lineage>
</organism>
<dbReference type="GO" id="GO:0010762">
    <property type="term" value="P:regulation of fibroblast migration"/>
    <property type="evidence" value="ECO:0007669"/>
    <property type="project" value="Ensembl"/>
</dbReference>
<dbReference type="InterPro" id="IPR055111">
    <property type="entry name" value="RNF34_RFFL_HeH"/>
</dbReference>
<dbReference type="AlphaFoldDB" id="A0A7M4ECF1"/>
<dbReference type="GeneID" id="109316986"/>
<evidence type="ECO:0000256" key="15">
    <source>
        <dbReference type="ARBA" id="ARBA00022833"/>
    </source>
</evidence>
<accession>A0A7M4ECF1</accession>
<evidence type="ECO:0000256" key="19">
    <source>
        <dbReference type="SAM" id="MobiDB-lite"/>
    </source>
</evidence>
<keyword evidence="10" id="KW-0053">Apoptosis</keyword>
<dbReference type="SUPFAM" id="SSF68906">
    <property type="entry name" value="SAP domain"/>
    <property type="match status" value="1"/>
</dbReference>
<dbReference type="GO" id="GO:0070936">
    <property type="term" value="P:protein K48-linked ubiquitination"/>
    <property type="evidence" value="ECO:0007669"/>
    <property type="project" value="Ensembl"/>
</dbReference>
<feature type="region of interest" description="Disordered" evidence="19">
    <location>
        <begin position="157"/>
        <end position="238"/>
    </location>
</feature>
<gene>
    <name evidence="22" type="primary">RFFL</name>
</gene>
<dbReference type="GO" id="GO:0006915">
    <property type="term" value="P:apoptotic process"/>
    <property type="evidence" value="ECO:0007669"/>
    <property type="project" value="UniProtKB-KW"/>
</dbReference>
<dbReference type="EC" id="2.3.2.27" evidence="5"/>
<dbReference type="InterPro" id="IPR057299">
    <property type="entry name" value="RNF34_RFFL_SAP"/>
</dbReference>
<name>A0A7M4ECF1_CROPO</name>
<evidence type="ECO:0000256" key="1">
    <source>
        <dbReference type="ARBA" id="ARBA00000900"/>
    </source>
</evidence>
<dbReference type="PANTHER" id="PTHR14879">
    <property type="entry name" value="CASPASE REGULATOR, RING FINGER DOMAIN-CONTAINING"/>
    <property type="match status" value="1"/>
</dbReference>
<dbReference type="GO" id="GO:0031625">
    <property type="term" value="F:ubiquitin protein ligase binding"/>
    <property type="evidence" value="ECO:0007669"/>
    <property type="project" value="Ensembl"/>
</dbReference>
<evidence type="ECO:0000256" key="18">
    <source>
        <dbReference type="PROSITE-ProRule" id="PRU00175"/>
    </source>
</evidence>
<proteinExistence type="predicted"/>
<keyword evidence="17" id="KW-0472">Membrane</keyword>
<dbReference type="PANTHER" id="PTHR14879:SF2">
    <property type="entry name" value="E3 UBIQUITIN-PROTEIN LIGASE RIFIFYLIN"/>
    <property type="match status" value="1"/>
</dbReference>
<feature type="compositionally biased region" description="Acidic residues" evidence="19">
    <location>
        <begin position="224"/>
        <end position="236"/>
    </location>
</feature>
<keyword evidence="14" id="KW-0833">Ubl conjugation pathway</keyword>
<dbReference type="GeneTree" id="ENSGT00390000012719"/>
<dbReference type="Proteomes" id="UP000594220">
    <property type="component" value="Unplaced"/>
</dbReference>
<dbReference type="GO" id="GO:0061630">
    <property type="term" value="F:ubiquitin protein ligase activity"/>
    <property type="evidence" value="ECO:0007669"/>
    <property type="project" value="UniProtKB-EC"/>
</dbReference>